<feature type="compositionally biased region" description="Acidic residues" evidence="14">
    <location>
        <begin position="1936"/>
        <end position="1945"/>
    </location>
</feature>
<evidence type="ECO:0000259" key="15">
    <source>
        <dbReference type="PROSITE" id="PS50157"/>
    </source>
</evidence>
<sequence length="2140" mass="241243">MKKNICVVPGCTSTDASNDSLKFHQIPKDAEVRKKWLKAINRTEPEINKKSRVCSKHFKNQDYAVTRFNYMGAKNAPSGSKNTCEIKALKNEAVPNLLLPQKSTFKIKISKKDSGKQIKVEEVKVKEEKVEKPEKAEKVRMPKRPAVEMSPPRSRTQSRRAASKEALKQMQLLLDDENDAVEIPDDDIIPIDPTPPPPPKKKYKLSHRKSSDGNDRDVIVLKTITNRDAENTLELDCWVEPLEEAQKNRMQKFKDDEKEIQAKLDTLISQCSAKVIHKGDLHTIIEVAEQVQSAITGSQAPPTSLILNNNMGGQQSYQLIMDPRMGLVVGAINNPPPPPPATQQKVYQGKVQVAQNLQQTPTPSPSTTPARGNTRTRNRAAAKMTPPPPPPPSPPVVTQTRTPVTQTRNQATPHTRGQATTLQTRAQATAPQTRGQATTPQTRAQATPPTRAQAAPPTRAQATPPTRAQTAPPTRAQATPPTRAQAAPPTRAQATPPTRAQATPPQTRGQATVTQTRAQAAPPQTRAQATPPQTRGQAGTVQTRVQAKKVVVAPTPAVTTRGRVQPPANTFSSTVRPDETNVQGGLATGGKKVVVDLTSDDTNRSAPDSREIAFNKLQGKTYPSLVVVARPHLRVQDLSLDRPKLDAKVKSVLMHAPTKFTEWLIQQGLIRSEQKCSAHATTQLKLGMYSDVSKFPYSGGYVWISECCPQRFVSVFSGSLFEGSPHPPMVILKLLYHWSCQTNIQNVTQWVKVDNLYVKGMFTWLRSICTVALHTHIRQIGGPGIKVEVGVISLGTTSQDGNQRQVKVEVLGVLESESKLIRLRAVEPQAEGDRNYKKRFSKILEPVCRWVHPQSILVADLTVDKQTLVSMGFQNVVQYSSNQYGNNNQIMEYLRRIVPRMFQNTLSLLSRQIIQQFLDELVWREWFGTSSLQAFDNLVTHLSEQTRFESCGQSLIVRLNKVAQNPFKSWAISVGTAAKAVESAPPTVNVTTANKKQRNARKPDPPKVTTPTVVAQDTRPPKSTSPDVPEHMVPLESYYYGTIDTYSKTPTITLNMKCPFCKSSFDNNIQLMSHLFKHAHNVSMDAQLCRYCLTSVATANDLLKHIATSHPAETKFDNGFCCLICETQYMNPFVLGKHMSKEHYPSELPYQCGTCSYRCSNHKQAIDHFYRTHDNGPTIQCPFCLKSTTVFTASRNIVQNMNYFIQHLQKHQRKQFARRCGKCNLWFVQKDVLKEHQNKMHVSQRGKNGLVPWTAPRNGIMVPKSKMDKYPVDAEVINFATLKFDLSTGLMCKECNTPMDTPKHFPSFESCQNPNCQYSTCCTNAMQEHNAKCSKTSNPISEGKLPFEMFCICGFSNLDGNQMARHLAICERKSAYPSRTDAQTATVTHSMLDVLGLVRRPEEKPKPQKSKKMKKEVSFDKVDQVIPEASLTKPTTEEQKKDAEDTTKSKNVVKTNENVILDKDTSKNEVQIIDEDNKMDEGVANETAVVQNDTAVEDKEEKMEVDNEEVRETIATDKELTETKNEETVDKEKEAAIIDDRRDDDTDHKENEEISSNKDNIDEEKVKDNLDENKETHEEIEAEDKEPSQSKDLEDLSNKTDFKSPEQQTEDLEDAKEKPEIQEAMKDKSEEEQSVEKECEEDDDEKVSEKPESRIASPNKETEELEGDKRNTVDLHNDTKESEELEDDTKESEEMEDDAKESEELRDDTKKSEELEDDTKESEEMEDDAKESEELRDDKKELDEVEPEADTKEMEDFENESKESEEHEADTKEMEDFENESKESEEHEDDKKETEEIECVTKQTEEHESETEELVKKDSEELEDDKIESESLGDDKSEPETIEDDKKESSEPQADFENKESPEHETEEVEDDAEVSEDNHDKAPEVHSPEKELEDYEEDGEKESEPLEKSEYKESEPQEDFEDKEPAVESLIKESEENEDDEKESEEIADRESYTKSPMEKEDDENESEPQLDDFEEDKEAKDDVSSEKDTEDIEDATKELEPSEREPELESAERETDLDLTERETDLEPPEREPEDLDESEKVAIDYRKESESDLSNHVSEPETKMETSEMLSDKEPPAMTSDYIQNLLSNVVRGGDETSVMETDGDGKNSDDVNMASPSEMMDVPDVSGDAPTPMETD</sequence>
<evidence type="ECO:0000256" key="5">
    <source>
        <dbReference type="ARBA" id="ARBA00022833"/>
    </source>
</evidence>
<feature type="compositionally biased region" description="Basic and acidic residues" evidence="14">
    <location>
        <begin position="1496"/>
        <end position="1604"/>
    </location>
</feature>
<feature type="region of interest" description="Disordered" evidence="14">
    <location>
        <begin position="989"/>
        <end position="1028"/>
    </location>
</feature>
<evidence type="ECO:0000256" key="7">
    <source>
        <dbReference type="ARBA" id="ARBA00023054"/>
    </source>
</evidence>
<feature type="region of interest" description="Disordered" evidence="14">
    <location>
        <begin position="560"/>
        <end position="586"/>
    </location>
</feature>
<accession>A0A9P0G8A3</accession>
<dbReference type="SMART" id="SM00692">
    <property type="entry name" value="DM3"/>
    <property type="match status" value="1"/>
</dbReference>
<comment type="similarity">
    <text evidence="2">Belongs to the THAP1 family.</text>
</comment>
<dbReference type="Gene3D" id="3.30.160.60">
    <property type="entry name" value="Classic Zinc Finger"/>
    <property type="match status" value="1"/>
</dbReference>
<keyword evidence="11" id="KW-0131">Cell cycle</keyword>
<feature type="region of interest" description="Disordered" evidence="14">
    <location>
        <begin position="128"/>
        <end position="164"/>
    </location>
</feature>
<dbReference type="InterPro" id="IPR013087">
    <property type="entry name" value="Znf_C2H2_type"/>
</dbReference>
<keyword evidence="8 13" id="KW-0238">DNA-binding</keyword>
<feature type="compositionally biased region" description="Low complexity" evidence="14">
    <location>
        <begin position="415"/>
        <end position="535"/>
    </location>
</feature>
<protein>
    <submittedName>
        <fullName evidence="17">Uncharacterized protein</fullName>
    </submittedName>
</protein>
<dbReference type="Pfam" id="PF05485">
    <property type="entry name" value="THAP"/>
    <property type="match status" value="1"/>
</dbReference>
<feature type="compositionally biased region" description="Acidic residues" evidence="14">
    <location>
        <begin position="1865"/>
        <end position="1876"/>
    </location>
</feature>
<feature type="compositionally biased region" description="Basic and acidic residues" evidence="14">
    <location>
        <begin position="1833"/>
        <end position="1864"/>
    </location>
</feature>
<name>A0A9P0G8A3_9CUCU</name>
<dbReference type="SMART" id="SM00980">
    <property type="entry name" value="THAP"/>
    <property type="match status" value="1"/>
</dbReference>
<keyword evidence="4 12" id="KW-0863">Zinc-finger</keyword>
<feature type="domain" description="C2H2-type" evidence="15">
    <location>
        <begin position="1218"/>
        <end position="1246"/>
    </location>
</feature>
<feature type="compositionally biased region" description="Basic and acidic residues" evidence="14">
    <location>
        <begin position="1667"/>
        <end position="1682"/>
    </location>
</feature>
<comment type="subcellular location">
    <subcellularLocation>
        <location evidence="1">Nucleus</location>
        <location evidence="1">Nucleoplasm</location>
    </subcellularLocation>
</comment>
<dbReference type="PROSITE" id="PS50157">
    <property type="entry name" value="ZINC_FINGER_C2H2_2"/>
    <property type="match status" value="1"/>
</dbReference>
<feature type="compositionally biased region" description="Basic and acidic residues" evidence="14">
    <location>
        <begin position="1996"/>
        <end position="2033"/>
    </location>
</feature>
<feature type="compositionally biased region" description="Acidic residues" evidence="14">
    <location>
        <begin position="1714"/>
        <end position="1731"/>
    </location>
</feature>
<dbReference type="EMBL" id="OV651814">
    <property type="protein sequence ID" value="CAH1105859.1"/>
    <property type="molecule type" value="Genomic_DNA"/>
</dbReference>
<dbReference type="PANTHER" id="PTHR46600">
    <property type="entry name" value="THAP DOMAIN-CONTAINING"/>
    <property type="match status" value="1"/>
</dbReference>
<dbReference type="SUPFAM" id="SSF57716">
    <property type="entry name" value="Glucocorticoid receptor-like (DNA-binding domain)"/>
    <property type="match status" value="1"/>
</dbReference>
<reference evidence="17" key="1">
    <citation type="submission" date="2022-01" db="EMBL/GenBank/DDBJ databases">
        <authorList>
            <person name="King R."/>
        </authorList>
    </citation>
    <scope>NUCLEOTIDE SEQUENCE</scope>
</reference>
<organism evidence="17 18">
    <name type="scientific">Psylliodes chrysocephalus</name>
    <dbReference type="NCBI Taxonomy" id="3402493"/>
    <lineage>
        <taxon>Eukaryota</taxon>
        <taxon>Metazoa</taxon>
        <taxon>Ecdysozoa</taxon>
        <taxon>Arthropoda</taxon>
        <taxon>Hexapoda</taxon>
        <taxon>Insecta</taxon>
        <taxon>Pterygota</taxon>
        <taxon>Neoptera</taxon>
        <taxon>Endopterygota</taxon>
        <taxon>Coleoptera</taxon>
        <taxon>Polyphaga</taxon>
        <taxon>Cucujiformia</taxon>
        <taxon>Chrysomeloidea</taxon>
        <taxon>Chrysomelidae</taxon>
        <taxon>Galerucinae</taxon>
        <taxon>Alticini</taxon>
        <taxon>Psylliodes</taxon>
    </lineage>
</organism>
<dbReference type="GO" id="GO:0043565">
    <property type="term" value="F:sequence-specific DNA binding"/>
    <property type="evidence" value="ECO:0007669"/>
    <property type="project" value="InterPro"/>
</dbReference>
<feature type="compositionally biased region" description="Acidic residues" evidence="14">
    <location>
        <begin position="1683"/>
        <end position="1706"/>
    </location>
</feature>
<feature type="region of interest" description="Disordered" evidence="14">
    <location>
        <begin position="1476"/>
        <end position="2079"/>
    </location>
</feature>
<keyword evidence="3" id="KW-0479">Metal-binding</keyword>
<feature type="compositionally biased region" description="Basic and acidic residues" evidence="14">
    <location>
        <begin position="1615"/>
        <end position="1637"/>
    </location>
</feature>
<evidence type="ECO:0000256" key="8">
    <source>
        <dbReference type="ARBA" id="ARBA00023125"/>
    </source>
</evidence>
<feature type="compositionally biased region" description="Polar residues" evidence="14">
    <location>
        <begin position="536"/>
        <end position="545"/>
    </location>
</feature>
<dbReference type="Proteomes" id="UP001153636">
    <property type="component" value="Chromosome 2"/>
</dbReference>
<dbReference type="InterPro" id="IPR057618">
    <property type="entry name" value="Znf_POGZ/Z280C-D-like"/>
</dbReference>
<evidence type="ECO:0000256" key="2">
    <source>
        <dbReference type="ARBA" id="ARBA00006177"/>
    </source>
</evidence>
<keyword evidence="5" id="KW-0862">Zinc</keyword>
<feature type="region of interest" description="Disordered" evidence="14">
    <location>
        <begin position="184"/>
        <end position="212"/>
    </location>
</feature>
<feature type="compositionally biased region" description="Basic and acidic residues" evidence="14">
    <location>
        <begin position="1435"/>
        <end position="1448"/>
    </location>
</feature>
<keyword evidence="6" id="KW-0805">Transcription regulation</keyword>
<evidence type="ECO:0000256" key="6">
    <source>
        <dbReference type="ARBA" id="ARBA00023015"/>
    </source>
</evidence>
<feature type="region of interest" description="Disordered" evidence="14">
    <location>
        <begin position="356"/>
        <end position="545"/>
    </location>
</feature>
<keyword evidence="18" id="KW-1185">Reference proteome</keyword>
<feature type="compositionally biased region" description="Basic and acidic residues" evidence="14">
    <location>
        <begin position="1903"/>
        <end position="1916"/>
    </location>
</feature>
<feature type="compositionally biased region" description="Basic and acidic residues" evidence="14">
    <location>
        <begin position="1924"/>
        <end position="1935"/>
    </location>
</feature>
<dbReference type="PANTHER" id="PTHR46600:SF1">
    <property type="entry name" value="THAP DOMAIN-CONTAINING PROTEIN 1"/>
    <property type="match status" value="1"/>
</dbReference>
<feature type="compositionally biased region" description="Polar residues" evidence="14">
    <location>
        <begin position="567"/>
        <end position="583"/>
    </location>
</feature>
<feature type="domain" description="THAP-type" evidence="16">
    <location>
        <begin position="1"/>
        <end position="98"/>
    </location>
</feature>
<dbReference type="InterPro" id="IPR038441">
    <property type="entry name" value="THAP_Znf_sf"/>
</dbReference>
<evidence type="ECO:0000313" key="18">
    <source>
        <dbReference type="Proteomes" id="UP001153636"/>
    </source>
</evidence>
<feature type="compositionally biased region" description="Basic and acidic residues" evidence="14">
    <location>
        <begin position="1749"/>
        <end position="1794"/>
    </location>
</feature>
<feature type="compositionally biased region" description="Basic residues" evidence="14">
    <location>
        <begin position="199"/>
        <end position="208"/>
    </location>
</feature>
<keyword evidence="10" id="KW-0539">Nucleus</keyword>
<keyword evidence="7" id="KW-0175">Coiled coil</keyword>
<feature type="compositionally biased region" description="Basic and acidic residues" evidence="14">
    <location>
        <begin position="1979"/>
        <end position="1989"/>
    </location>
</feature>
<evidence type="ECO:0000256" key="4">
    <source>
        <dbReference type="ARBA" id="ARBA00022771"/>
    </source>
</evidence>
<feature type="compositionally biased region" description="Pro residues" evidence="14">
    <location>
        <begin position="385"/>
        <end position="395"/>
    </location>
</feature>
<feature type="compositionally biased region" description="Acidic residues" evidence="14">
    <location>
        <begin position="1892"/>
        <end position="1902"/>
    </location>
</feature>
<feature type="compositionally biased region" description="Basic and acidic residues" evidence="14">
    <location>
        <begin position="128"/>
        <end position="140"/>
    </location>
</feature>
<proteinExistence type="inferred from homology"/>
<feature type="region of interest" description="Disordered" evidence="14">
    <location>
        <begin position="2099"/>
        <end position="2140"/>
    </location>
</feature>
<feature type="compositionally biased region" description="Low complexity" evidence="14">
    <location>
        <begin position="396"/>
        <end position="408"/>
    </location>
</feature>
<dbReference type="InterPro" id="IPR026516">
    <property type="entry name" value="THAP1/10"/>
</dbReference>
<dbReference type="PROSITE" id="PS50950">
    <property type="entry name" value="ZF_THAP"/>
    <property type="match status" value="1"/>
</dbReference>
<dbReference type="GO" id="GO:0005654">
    <property type="term" value="C:nucleoplasm"/>
    <property type="evidence" value="ECO:0007669"/>
    <property type="project" value="UniProtKB-SubCell"/>
</dbReference>
<feature type="compositionally biased region" description="Acidic residues" evidence="14">
    <location>
        <begin position="1961"/>
        <end position="1978"/>
    </location>
</feature>
<feature type="compositionally biased region" description="Basic and acidic residues" evidence="14">
    <location>
        <begin position="2041"/>
        <end position="2053"/>
    </location>
</feature>
<dbReference type="GO" id="GO:0008270">
    <property type="term" value="F:zinc ion binding"/>
    <property type="evidence" value="ECO:0007669"/>
    <property type="project" value="UniProtKB-KW"/>
</dbReference>
<dbReference type="PROSITE" id="PS00028">
    <property type="entry name" value="ZINC_FINGER_C2H2_1"/>
    <property type="match status" value="3"/>
</dbReference>
<evidence type="ECO:0000313" key="17">
    <source>
        <dbReference type="EMBL" id="CAH1105859.1"/>
    </source>
</evidence>
<gene>
    <name evidence="17" type="ORF">PSYICH_LOCUS6503</name>
</gene>
<evidence type="ECO:0000256" key="10">
    <source>
        <dbReference type="ARBA" id="ARBA00023242"/>
    </source>
</evidence>
<feature type="compositionally biased region" description="Basic and acidic residues" evidence="14">
    <location>
        <begin position="1946"/>
        <end position="1960"/>
    </location>
</feature>
<feature type="compositionally biased region" description="Basic and acidic residues" evidence="14">
    <location>
        <begin position="1877"/>
        <end position="1891"/>
    </location>
</feature>
<evidence type="ECO:0000256" key="14">
    <source>
        <dbReference type="SAM" id="MobiDB-lite"/>
    </source>
</evidence>
<evidence type="ECO:0000256" key="12">
    <source>
        <dbReference type="PROSITE-ProRule" id="PRU00042"/>
    </source>
</evidence>
<dbReference type="SMART" id="SM00355">
    <property type="entry name" value="ZnF_C2H2"/>
    <property type="match status" value="6"/>
</dbReference>
<evidence type="ECO:0000256" key="9">
    <source>
        <dbReference type="ARBA" id="ARBA00023163"/>
    </source>
</evidence>
<evidence type="ECO:0000256" key="13">
    <source>
        <dbReference type="PROSITE-ProRule" id="PRU00309"/>
    </source>
</evidence>
<evidence type="ECO:0000256" key="11">
    <source>
        <dbReference type="ARBA" id="ARBA00023306"/>
    </source>
</evidence>
<keyword evidence="9" id="KW-0804">Transcription</keyword>
<feature type="region of interest" description="Disordered" evidence="14">
    <location>
        <begin position="1398"/>
        <end position="1450"/>
    </location>
</feature>
<evidence type="ECO:0000259" key="16">
    <source>
        <dbReference type="PROSITE" id="PS50950"/>
    </source>
</evidence>
<dbReference type="InterPro" id="IPR006612">
    <property type="entry name" value="THAP_Znf"/>
</dbReference>
<feature type="compositionally biased region" description="Basic and acidic residues" evidence="14">
    <location>
        <begin position="1732"/>
        <end position="1742"/>
    </location>
</feature>
<evidence type="ECO:0000256" key="3">
    <source>
        <dbReference type="ARBA" id="ARBA00022723"/>
    </source>
</evidence>
<dbReference type="Pfam" id="PF25429">
    <property type="entry name" value="zf-POGZ"/>
    <property type="match status" value="1"/>
</dbReference>
<feature type="compositionally biased region" description="Basic and acidic residues" evidence="14">
    <location>
        <begin position="2061"/>
        <end position="2078"/>
    </location>
</feature>
<dbReference type="OrthoDB" id="10032537at2759"/>
<dbReference type="Gene3D" id="6.20.210.20">
    <property type="entry name" value="THAP domain"/>
    <property type="match status" value="1"/>
</dbReference>
<evidence type="ECO:0000256" key="1">
    <source>
        <dbReference type="ARBA" id="ARBA00004642"/>
    </source>
</evidence>